<feature type="compositionally biased region" description="Polar residues" evidence="1">
    <location>
        <begin position="62"/>
        <end position="71"/>
    </location>
</feature>
<organism evidence="2 3">
    <name type="scientific">Pseudozyma hubeiensis (strain SY62)</name>
    <name type="common">Yeast</name>
    <dbReference type="NCBI Taxonomy" id="1305764"/>
    <lineage>
        <taxon>Eukaryota</taxon>
        <taxon>Fungi</taxon>
        <taxon>Dikarya</taxon>
        <taxon>Basidiomycota</taxon>
        <taxon>Ustilaginomycotina</taxon>
        <taxon>Ustilaginomycetes</taxon>
        <taxon>Ustilaginales</taxon>
        <taxon>Ustilaginaceae</taxon>
        <taxon>Pseudozyma</taxon>
    </lineage>
</organism>
<evidence type="ECO:0000313" key="3">
    <source>
        <dbReference type="Proteomes" id="UP000014071"/>
    </source>
</evidence>
<evidence type="ECO:0000256" key="1">
    <source>
        <dbReference type="SAM" id="MobiDB-lite"/>
    </source>
</evidence>
<protein>
    <submittedName>
        <fullName evidence="2">Hexose transporter</fullName>
    </submittedName>
</protein>
<name>R9PAU0_PSEHS</name>
<gene>
    <name evidence="2" type="ORF">PHSY_005920</name>
</gene>
<proteinExistence type="predicted"/>
<sequence>MWAATPQHHTTVRMCVLRSARPSSNALTLNRYDIGFHRNDEHASGCCQDNSLPVAQEPLTGTKRSVSPRTS</sequence>
<dbReference type="AlphaFoldDB" id="R9PAU0"/>
<reference evidence="3" key="1">
    <citation type="journal article" date="2013" name="Genome Announc.">
        <title>Draft genome sequence of the basidiomycetous yeast-like fungus Pseudozyma hubeiensis SY62, which produces an abundant amount of the biosurfactant mannosylerythritol lipids.</title>
        <authorList>
            <person name="Konishi M."/>
            <person name="Hatada Y."/>
            <person name="Horiuchi J."/>
        </authorList>
    </citation>
    <scope>NUCLEOTIDE SEQUENCE [LARGE SCALE GENOMIC DNA]</scope>
    <source>
        <strain evidence="3">SY62</strain>
    </source>
</reference>
<evidence type="ECO:0000313" key="2">
    <source>
        <dbReference type="EMBL" id="GAC98327.1"/>
    </source>
</evidence>
<dbReference type="RefSeq" id="XP_012191914.1">
    <property type="nucleotide sequence ID" value="XM_012336524.1"/>
</dbReference>
<feature type="region of interest" description="Disordered" evidence="1">
    <location>
        <begin position="42"/>
        <end position="71"/>
    </location>
</feature>
<dbReference type="GeneID" id="24111193"/>
<keyword evidence="3" id="KW-1185">Reference proteome</keyword>
<dbReference type="EMBL" id="DF238820">
    <property type="protein sequence ID" value="GAC98327.1"/>
    <property type="molecule type" value="Genomic_DNA"/>
</dbReference>
<dbReference type="HOGENOM" id="CLU_2741139_0_0_1"/>
<accession>R9PAU0</accession>
<dbReference type="Proteomes" id="UP000014071">
    <property type="component" value="Unassembled WGS sequence"/>
</dbReference>